<name>A0A212D1U8_CEREH</name>
<reference evidence="1 2" key="1">
    <citation type="journal article" date="2018" name="Mol. Genet. Genomics">
        <title>The red deer Cervus elaphus genome CerEla1.0: sequencing, annotating, genes, and chromosomes.</title>
        <authorList>
            <person name="Bana N.A."/>
            <person name="Nyiri A."/>
            <person name="Nagy J."/>
            <person name="Frank K."/>
            <person name="Nagy T."/>
            <person name="Steger V."/>
            <person name="Schiller M."/>
            <person name="Lakatos P."/>
            <person name="Sugar L."/>
            <person name="Horn P."/>
            <person name="Barta E."/>
            <person name="Orosz L."/>
        </authorList>
    </citation>
    <scope>NUCLEOTIDE SEQUENCE [LARGE SCALE GENOMIC DNA]</scope>
    <source>
        <strain evidence="1">Hungarian</strain>
    </source>
</reference>
<evidence type="ECO:0000313" key="2">
    <source>
        <dbReference type="Proteomes" id="UP000242450"/>
    </source>
</evidence>
<dbReference type="OrthoDB" id="6277657at2759"/>
<dbReference type="EMBL" id="MKHE01000009">
    <property type="protein sequence ID" value="OWK12209.1"/>
    <property type="molecule type" value="Genomic_DNA"/>
</dbReference>
<comment type="caution">
    <text evidence="1">The sequence shown here is derived from an EMBL/GenBank/DDBJ whole genome shotgun (WGS) entry which is preliminary data.</text>
</comment>
<accession>A0A212D1U8</accession>
<organism evidence="1 2">
    <name type="scientific">Cervus elaphus hippelaphus</name>
    <name type="common">European red deer</name>
    <dbReference type="NCBI Taxonomy" id="46360"/>
    <lineage>
        <taxon>Eukaryota</taxon>
        <taxon>Metazoa</taxon>
        <taxon>Chordata</taxon>
        <taxon>Craniata</taxon>
        <taxon>Vertebrata</taxon>
        <taxon>Euteleostomi</taxon>
        <taxon>Mammalia</taxon>
        <taxon>Eutheria</taxon>
        <taxon>Laurasiatheria</taxon>
        <taxon>Artiodactyla</taxon>
        <taxon>Ruminantia</taxon>
        <taxon>Pecora</taxon>
        <taxon>Cervidae</taxon>
        <taxon>Cervinae</taxon>
        <taxon>Cervus</taxon>
    </lineage>
</organism>
<protein>
    <submittedName>
        <fullName evidence="1">Uncharacterized protein</fullName>
    </submittedName>
</protein>
<dbReference type="Proteomes" id="UP000242450">
    <property type="component" value="Chromosome 9"/>
</dbReference>
<keyword evidence="2" id="KW-1185">Reference proteome</keyword>
<gene>
    <name evidence="1" type="ORF">Celaphus_00002881</name>
</gene>
<sequence length="363" mass="38693">PAGRSHESGAPRERRLSRRCEPDFPLSSRFPLNSPKAKQITVLASPENPHNLIILLEGSHVLTGLRKLSFLHALTHVPVNQGMLGMHQVKLVVQASPGLSDGCDAFSAEMTGDDRDDRCGPREVDVGMRHQVGLKLCLIHIQDSIKPQGSSDGGHYLAKKEVKIHVGWALNIKISMTDVMDGLIVYHEGTIRVPQDGVGGEDGVVGLNDSCGNLGGWVNGELQLGLLAMIHRETFHQQGGEPRTRPPTKAVENREALKTCALVSQFPNSAQDKVSDFLANGVITSGIAIGSIFSASDGLLRVEELAVGASANLINDSGFQVYKHCSGHVLASTCLAEEGVEPSCHLASGHQAGCRVPGSRAPS</sequence>
<evidence type="ECO:0000313" key="1">
    <source>
        <dbReference type="EMBL" id="OWK12209.1"/>
    </source>
</evidence>
<proteinExistence type="predicted"/>
<dbReference type="AlphaFoldDB" id="A0A212D1U8"/>
<feature type="non-terminal residue" evidence="1">
    <location>
        <position position="1"/>
    </location>
</feature>
<feature type="non-terminal residue" evidence="1">
    <location>
        <position position="363"/>
    </location>
</feature>